<dbReference type="STRING" id="1122240.GCA_000620105_01979"/>
<feature type="domain" description="Flagellar basal-body/hook protein C-terminal" evidence="11">
    <location>
        <begin position="211"/>
        <end position="255"/>
    </location>
</feature>
<dbReference type="NCBIfam" id="TIGR03506">
    <property type="entry name" value="FlgEFG_subfam"/>
    <property type="match status" value="2"/>
</dbReference>
<keyword evidence="14" id="KW-1185">Reference proteome</keyword>
<dbReference type="Pfam" id="PF06429">
    <property type="entry name" value="Flg_bbr_C"/>
    <property type="match status" value="1"/>
</dbReference>
<evidence type="ECO:0000259" key="10">
    <source>
        <dbReference type="Pfam" id="PF00460"/>
    </source>
</evidence>
<evidence type="ECO:0000313" key="14">
    <source>
        <dbReference type="Proteomes" id="UP000244173"/>
    </source>
</evidence>
<gene>
    <name evidence="13" type="primary">flgG</name>
    <name evidence="13" type="ORF">DAI18_14785</name>
</gene>
<proteinExistence type="inferred from homology"/>
<comment type="similarity">
    <text evidence="2 9">Belongs to the flagella basal body rod proteins family.</text>
</comment>
<keyword evidence="13" id="KW-0966">Cell projection</keyword>
<dbReference type="InterPro" id="IPR019776">
    <property type="entry name" value="Flagellar_basal_body_rod_CS"/>
</dbReference>
<dbReference type="InterPro" id="IPR020013">
    <property type="entry name" value="Flagellar_FlgE/F/G"/>
</dbReference>
<evidence type="ECO:0000256" key="5">
    <source>
        <dbReference type="ARBA" id="ARBA00025933"/>
    </source>
</evidence>
<dbReference type="EMBL" id="CP028519">
    <property type="protein sequence ID" value="AVY95169.1"/>
    <property type="molecule type" value="Genomic_DNA"/>
</dbReference>
<evidence type="ECO:0000256" key="9">
    <source>
        <dbReference type="RuleBase" id="RU362116"/>
    </source>
</evidence>
<dbReference type="InterPro" id="IPR012834">
    <property type="entry name" value="FlgG_G_neg"/>
</dbReference>
<protein>
    <recommendedName>
        <fullName evidence="8 9">Flagellar basal-body rod protein FlgF</fullName>
    </recommendedName>
    <alternativeName>
        <fullName evidence="6 9">Distal rod protein</fullName>
    </alternativeName>
    <alternativeName>
        <fullName evidence="3 9">Flagellar basal-body rod protein FlgG</fullName>
    </alternativeName>
</protein>
<evidence type="ECO:0000256" key="1">
    <source>
        <dbReference type="ARBA" id="ARBA00004117"/>
    </source>
</evidence>
<feature type="domain" description="Flagellar hook protein FlgE/F/G-like D1" evidence="12">
    <location>
        <begin position="91"/>
        <end position="154"/>
    </location>
</feature>
<dbReference type="InterPro" id="IPR053967">
    <property type="entry name" value="LlgE_F_G-like_D1"/>
</dbReference>
<evidence type="ECO:0000259" key="12">
    <source>
        <dbReference type="Pfam" id="PF22692"/>
    </source>
</evidence>
<dbReference type="NCBIfam" id="TIGR02488">
    <property type="entry name" value="flgG_G_neg"/>
    <property type="match status" value="1"/>
</dbReference>
<dbReference type="AlphaFoldDB" id="A0A2S0PCR2"/>
<accession>A0A2S0PCR2</accession>
<dbReference type="PANTHER" id="PTHR30435">
    <property type="entry name" value="FLAGELLAR PROTEIN"/>
    <property type="match status" value="1"/>
</dbReference>
<dbReference type="RefSeq" id="WP_107889796.1">
    <property type="nucleotide sequence ID" value="NZ_CP028519.1"/>
</dbReference>
<dbReference type="Proteomes" id="UP000244173">
    <property type="component" value="Chromosome"/>
</dbReference>
<keyword evidence="13" id="KW-0282">Flagellum</keyword>
<keyword evidence="13" id="KW-0969">Cilium</keyword>
<dbReference type="SUPFAM" id="SSF117143">
    <property type="entry name" value="Flagellar hook protein flgE"/>
    <property type="match status" value="1"/>
</dbReference>
<evidence type="ECO:0000256" key="2">
    <source>
        <dbReference type="ARBA" id="ARBA00009677"/>
    </source>
</evidence>
<dbReference type="Pfam" id="PF00460">
    <property type="entry name" value="Flg_bb_rod"/>
    <property type="match status" value="1"/>
</dbReference>
<evidence type="ECO:0000256" key="8">
    <source>
        <dbReference type="ARBA" id="ARBA00040228"/>
    </source>
</evidence>
<dbReference type="GO" id="GO:0009426">
    <property type="term" value="C:bacterial-type flagellum basal body, distal rod"/>
    <property type="evidence" value="ECO:0007669"/>
    <property type="project" value="UniProtKB-UniRule"/>
</dbReference>
<dbReference type="InterPro" id="IPR037925">
    <property type="entry name" value="FlgE/F/G-like"/>
</dbReference>
<dbReference type="GO" id="GO:0071978">
    <property type="term" value="P:bacterial-type flagellum-dependent swarming motility"/>
    <property type="evidence" value="ECO:0007669"/>
    <property type="project" value="TreeGrafter"/>
</dbReference>
<evidence type="ECO:0000256" key="3">
    <source>
        <dbReference type="ARBA" id="ARBA00017948"/>
    </source>
</evidence>
<dbReference type="Pfam" id="PF22692">
    <property type="entry name" value="LlgE_F_G_D1"/>
    <property type="match status" value="1"/>
</dbReference>
<name>A0A2S0PCR2_9NEIS</name>
<sequence>MMDALYIGSTGMAAQQTGLEAIANNLANMNTPAFKRARVAFSDLVYRDRGLSHALPGAAGVHVGSGTRVGAVDTVFSQGDLRSTDSAFDVAIDGAGLIEVLQADGSAAYSRGGSLRVNADGLLALGNGLPLQPPIMVPSGAEAFRIERDGTVSVHLAGEVAPVEVGRIELALFNGMEALRPLGENLHAATSLSGEPWFARSGEDGRGTLAQRFLEGANVRMADELVSLMLAQRAFEANAKIIQASDDMLAISNNLRRG</sequence>
<evidence type="ECO:0000256" key="6">
    <source>
        <dbReference type="ARBA" id="ARBA00032912"/>
    </source>
</evidence>
<evidence type="ECO:0000256" key="4">
    <source>
        <dbReference type="ARBA" id="ARBA00023143"/>
    </source>
</evidence>
<comment type="subunit">
    <text evidence="7 9">The basal body constitutes a major portion of the flagellar organelle and consists of five rings (E,L,P,S, and M) mounted on a central rod. The rod consists of about 26 subunits of FlgG in the distal portion, and FlgB, FlgC and FlgF are thought to build up the proximal portion of the rod with about 6 subunits each.</text>
</comment>
<comment type="subcellular location">
    <subcellularLocation>
        <location evidence="1 9">Bacterial flagellum basal body</location>
    </subcellularLocation>
</comment>
<dbReference type="PROSITE" id="PS00588">
    <property type="entry name" value="FLAGELLA_BB_ROD"/>
    <property type="match status" value="1"/>
</dbReference>
<reference evidence="13 14" key="1">
    <citation type="submission" date="2018-04" db="EMBL/GenBank/DDBJ databases">
        <title>Denitrifier Microvirgula.</title>
        <authorList>
            <person name="Anderson E."/>
            <person name="Jang J."/>
            <person name="Ishii S."/>
        </authorList>
    </citation>
    <scope>NUCLEOTIDE SEQUENCE [LARGE SCALE GENOMIC DNA]</scope>
    <source>
        <strain evidence="13 14">BE2.4</strain>
    </source>
</reference>
<evidence type="ECO:0000259" key="11">
    <source>
        <dbReference type="Pfam" id="PF06429"/>
    </source>
</evidence>
<feature type="domain" description="Flagellar basal body rod protein N-terminal" evidence="10">
    <location>
        <begin position="5"/>
        <end position="35"/>
    </location>
</feature>
<keyword evidence="4 9" id="KW-0975">Bacterial flagellum</keyword>
<dbReference type="PANTHER" id="PTHR30435:SF18">
    <property type="entry name" value="FLAGELLAR BASAL-BODY ROD PROTEIN FLGF"/>
    <property type="match status" value="1"/>
</dbReference>
<evidence type="ECO:0000256" key="7">
    <source>
        <dbReference type="ARBA" id="ARBA00038560"/>
    </source>
</evidence>
<dbReference type="InterPro" id="IPR010930">
    <property type="entry name" value="Flg_bb/hook_C_dom"/>
</dbReference>
<comment type="subunit">
    <text evidence="5 9">The basal body constitutes a major portion of the flagellar organelle and consists of four rings (L,P,S, and M) mounted on a central rod. The rod consists of about 26 subunits of FlgG in the distal portion, and FlgB, FlgC and FlgF are thought to build up the proximal portion of the rod with about 6 subunits each.</text>
</comment>
<dbReference type="KEGG" id="maer:DAI18_14785"/>
<evidence type="ECO:0000313" key="13">
    <source>
        <dbReference type="EMBL" id="AVY95169.1"/>
    </source>
</evidence>
<dbReference type="InterPro" id="IPR001444">
    <property type="entry name" value="Flag_bb_rod_N"/>
</dbReference>
<dbReference type="OrthoDB" id="9804559at2"/>
<organism evidence="13 14">
    <name type="scientific">Microvirgula aerodenitrificans</name>
    <dbReference type="NCBI Taxonomy" id="57480"/>
    <lineage>
        <taxon>Bacteria</taxon>
        <taxon>Pseudomonadati</taxon>
        <taxon>Pseudomonadota</taxon>
        <taxon>Betaproteobacteria</taxon>
        <taxon>Neisseriales</taxon>
        <taxon>Aquaspirillaceae</taxon>
        <taxon>Microvirgula</taxon>
    </lineage>
</organism>